<gene>
    <name evidence="4" type="ORF">TAV2_LOCUS20713</name>
</gene>
<feature type="transmembrane region" description="Helical" evidence="3">
    <location>
        <begin position="20"/>
        <end position="43"/>
    </location>
</feature>
<dbReference type="EMBL" id="OU466862">
    <property type="protein sequence ID" value="CAH2072191.1"/>
    <property type="molecule type" value="Genomic_DNA"/>
</dbReference>
<dbReference type="Proteomes" id="UP000836841">
    <property type="component" value="Chromosome 6"/>
</dbReference>
<name>A0AAU9SSG8_THLAR</name>
<comment type="subcellular location">
    <subcellularLocation>
        <location evidence="1">Membrane</location>
    </subcellularLocation>
</comment>
<keyword evidence="5" id="KW-1185">Reference proteome</keyword>
<evidence type="ECO:0000256" key="2">
    <source>
        <dbReference type="ARBA" id="ARBA00023136"/>
    </source>
</evidence>
<evidence type="ECO:0008006" key="6">
    <source>
        <dbReference type="Google" id="ProtNLM"/>
    </source>
</evidence>
<proteinExistence type="predicted"/>
<protein>
    <recommendedName>
        <fullName evidence="6">Late embryogenesis abundant protein LEA-2 subgroup domain-containing protein</fullName>
    </recommendedName>
</protein>
<evidence type="ECO:0000313" key="5">
    <source>
        <dbReference type="Proteomes" id="UP000836841"/>
    </source>
</evidence>
<feature type="non-terminal residue" evidence="4">
    <location>
        <position position="204"/>
    </location>
</feature>
<evidence type="ECO:0000313" key="4">
    <source>
        <dbReference type="EMBL" id="CAH2072191.1"/>
    </source>
</evidence>
<dbReference type="PANTHER" id="PTHR31415">
    <property type="entry name" value="OS05G0367900 PROTEIN"/>
    <property type="match status" value="1"/>
</dbReference>
<organism evidence="4 5">
    <name type="scientific">Thlaspi arvense</name>
    <name type="common">Field penny-cress</name>
    <dbReference type="NCBI Taxonomy" id="13288"/>
    <lineage>
        <taxon>Eukaryota</taxon>
        <taxon>Viridiplantae</taxon>
        <taxon>Streptophyta</taxon>
        <taxon>Embryophyta</taxon>
        <taxon>Tracheophyta</taxon>
        <taxon>Spermatophyta</taxon>
        <taxon>Magnoliopsida</taxon>
        <taxon>eudicotyledons</taxon>
        <taxon>Gunneridae</taxon>
        <taxon>Pentapetalae</taxon>
        <taxon>rosids</taxon>
        <taxon>malvids</taxon>
        <taxon>Brassicales</taxon>
        <taxon>Brassicaceae</taxon>
        <taxon>Thlaspideae</taxon>
        <taxon>Thlaspi</taxon>
    </lineage>
</organism>
<dbReference type="PANTHER" id="PTHR31415:SF166">
    <property type="entry name" value="LATE EMBRYOGENESIS ABUNDANT (LEA) HYDROXYPROLINE-RICH GLYCOPROTEIN FAMILY"/>
    <property type="match status" value="1"/>
</dbReference>
<evidence type="ECO:0000256" key="3">
    <source>
        <dbReference type="SAM" id="Phobius"/>
    </source>
</evidence>
<dbReference type="AlphaFoldDB" id="A0AAU9SSG8"/>
<reference evidence="4 5" key="1">
    <citation type="submission" date="2022-03" db="EMBL/GenBank/DDBJ databases">
        <authorList>
            <person name="Nunn A."/>
            <person name="Chopra R."/>
            <person name="Nunn A."/>
            <person name="Contreras Garrido A."/>
        </authorList>
    </citation>
    <scope>NUCLEOTIDE SEQUENCE [LARGE SCALE GENOMIC DNA]</scope>
</reference>
<dbReference type="GO" id="GO:0098542">
    <property type="term" value="P:defense response to other organism"/>
    <property type="evidence" value="ECO:0007669"/>
    <property type="project" value="InterPro"/>
</dbReference>
<dbReference type="GO" id="GO:0009506">
    <property type="term" value="C:plasmodesma"/>
    <property type="evidence" value="ECO:0007669"/>
    <property type="project" value="TreeGrafter"/>
</dbReference>
<evidence type="ECO:0000256" key="1">
    <source>
        <dbReference type="ARBA" id="ARBA00004370"/>
    </source>
</evidence>
<keyword evidence="2 3" id="KW-0472">Membrane</keyword>
<dbReference type="InterPro" id="IPR044839">
    <property type="entry name" value="NDR1-like"/>
</dbReference>
<keyword evidence="3" id="KW-0812">Transmembrane</keyword>
<keyword evidence="3" id="KW-1133">Transmembrane helix</keyword>
<accession>A0AAU9SSG8</accession>
<dbReference type="GO" id="GO:0005886">
    <property type="term" value="C:plasma membrane"/>
    <property type="evidence" value="ECO:0007669"/>
    <property type="project" value="TreeGrafter"/>
</dbReference>
<sequence length="204" mass="22651">ATMAEKEGEDPNSAKSVVRLVLWGIMGLFVAVMVVVLIAWACLHASDPRFVLTDVTIYDFNIAQPNLFTSNLQVTLSCSNPNHNVGILYDRLDIYATYRNQEVTLRKLLPASYQGHMDVTLWSPVLTASAQPVDPDLSQELIEDQKSGLLLLDIKIDGCLRFKYGSWVSGCYRLLVSCPAYITFSGAGLLETKYQPNQKCSVDL</sequence>